<proteinExistence type="predicted"/>
<evidence type="ECO:0000313" key="2">
    <source>
        <dbReference type="Proteomes" id="UP001232992"/>
    </source>
</evidence>
<reference evidence="1 2" key="1">
    <citation type="submission" date="2023-01" db="EMBL/GenBank/DDBJ databases">
        <title>Novel diversity within Roseofilum (Cyanobacteria; Desertifilaceae) from marine benthic mats with descriptions of four novel species.</title>
        <authorList>
            <person name="Wang Y."/>
            <person name="Berthold D.E."/>
            <person name="Hu J."/>
            <person name="Lefler F.W."/>
            <person name="Laughinghouse H.D. IV."/>
        </authorList>
    </citation>
    <scope>NUCLEOTIDE SEQUENCE [LARGE SCALE GENOMIC DNA]</scope>
    <source>
        <strain evidence="1 2">BLCC-M143</strain>
    </source>
</reference>
<keyword evidence="2" id="KW-1185">Reference proteome</keyword>
<name>A0ABT7BS18_9CYAN</name>
<comment type="caution">
    <text evidence="1">The sequence shown here is derived from an EMBL/GenBank/DDBJ whole genome shotgun (WGS) entry which is preliminary data.</text>
</comment>
<accession>A0ABT7BS18</accession>
<sequence>MSLDFKYLITIELLGLLNSNLSQFPPDTPTLSGIYAMEYNGDDLKELQLSGPFWAKKEAPQRFYVPSPFNYVINSRRIDDRATWNGQQWQTRSGLFLPKPSINSNYWIAIQDWHNPQYAEPNPWVISSFSHACLDKNERTLNVNGERNPVFREDAVQMQEDTCIVYLANLELPDGWYRFGGKGHIVNLCCHELEEATQQQLNQYPGKSFALITPAVWGSRRLSYQEPAIAKSPQWQPAWDIETMLSSPPKVFRYRLGGQGKVKRLSRGRYAVPAGSVYILRSPLEQPWQDWPDDWFPKEAYSFKRWGCSLVLPLENAIAEKSIP</sequence>
<protein>
    <submittedName>
        <fullName evidence="1">CRISPR-associated protein Cmr3</fullName>
    </submittedName>
</protein>
<dbReference type="EMBL" id="JAQOSQ010000001">
    <property type="protein sequence ID" value="MDJ1181976.1"/>
    <property type="molecule type" value="Genomic_DNA"/>
</dbReference>
<gene>
    <name evidence="1" type="ORF">PMH09_02095</name>
</gene>
<dbReference type="Proteomes" id="UP001232992">
    <property type="component" value="Unassembled WGS sequence"/>
</dbReference>
<evidence type="ECO:0000313" key="1">
    <source>
        <dbReference type="EMBL" id="MDJ1181976.1"/>
    </source>
</evidence>
<dbReference type="RefSeq" id="WP_283756625.1">
    <property type="nucleotide sequence ID" value="NZ_JAQOSQ010000001.1"/>
</dbReference>
<organism evidence="1 2">
    <name type="scientific">Roseofilum casamattae BLCC-M143</name>
    <dbReference type="NCBI Taxonomy" id="3022442"/>
    <lineage>
        <taxon>Bacteria</taxon>
        <taxon>Bacillati</taxon>
        <taxon>Cyanobacteriota</taxon>
        <taxon>Cyanophyceae</taxon>
        <taxon>Desertifilales</taxon>
        <taxon>Desertifilaceae</taxon>
        <taxon>Roseofilum</taxon>
        <taxon>Roseofilum casamattae</taxon>
    </lineage>
</organism>